<accession>A0ACB8QT22</accession>
<comment type="caution">
    <text evidence="1">The sequence shown here is derived from an EMBL/GenBank/DDBJ whole genome shotgun (WGS) entry which is preliminary data.</text>
</comment>
<gene>
    <name evidence="1" type="ORF">K488DRAFT_83498</name>
</gene>
<dbReference type="Proteomes" id="UP000814128">
    <property type="component" value="Unassembled WGS sequence"/>
</dbReference>
<evidence type="ECO:0000313" key="1">
    <source>
        <dbReference type="EMBL" id="KAI0035036.1"/>
    </source>
</evidence>
<protein>
    <submittedName>
        <fullName evidence="1">Uncharacterized protein</fullName>
    </submittedName>
</protein>
<name>A0ACB8QT22_9AGAM</name>
<proteinExistence type="predicted"/>
<reference evidence="1" key="1">
    <citation type="submission" date="2021-02" db="EMBL/GenBank/DDBJ databases">
        <authorList>
            <consortium name="DOE Joint Genome Institute"/>
            <person name="Ahrendt S."/>
            <person name="Looney B.P."/>
            <person name="Miyauchi S."/>
            <person name="Morin E."/>
            <person name="Drula E."/>
            <person name="Courty P.E."/>
            <person name="Chicoki N."/>
            <person name="Fauchery L."/>
            <person name="Kohler A."/>
            <person name="Kuo A."/>
            <person name="Labutti K."/>
            <person name="Pangilinan J."/>
            <person name="Lipzen A."/>
            <person name="Riley R."/>
            <person name="Andreopoulos W."/>
            <person name="He G."/>
            <person name="Johnson J."/>
            <person name="Barry K.W."/>
            <person name="Grigoriev I.V."/>
            <person name="Nagy L."/>
            <person name="Hibbett D."/>
            <person name="Henrissat B."/>
            <person name="Matheny P.B."/>
            <person name="Labbe J."/>
            <person name="Martin F."/>
        </authorList>
    </citation>
    <scope>NUCLEOTIDE SEQUENCE</scope>
    <source>
        <strain evidence="1">EC-137</strain>
    </source>
</reference>
<evidence type="ECO:0000313" key="2">
    <source>
        <dbReference type="Proteomes" id="UP000814128"/>
    </source>
</evidence>
<organism evidence="1 2">
    <name type="scientific">Vararia minispora EC-137</name>
    <dbReference type="NCBI Taxonomy" id="1314806"/>
    <lineage>
        <taxon>Eukaryota</taxon>
        <taxon>Fungi</taxon>
        <taxon>Dikarya</taxon>
        <taxon>Basidiomycota</taxon>
        <taxon>Agaricomycotina</taxon>
        <taxon>Agaricomycetes</taxon>
        <taxon>Russulales</taxon>
        <taxon>Lachnocladiaceae</taxon>
        <taxon>Vararia</taxon>
    </lineage>
</organism>
<reference evidence="1" key="2">
    <citation type="journal article" date="2022" name="New Phytol.">
        <title>Evolutionary transition to the ectomycorrhizal habit in the genomes of a hyperdiverse lineage of mushroom-forming fungi.</title>
        <authorList>
            <person name="Looney B."/>
            <person name="Miyauchi S."/>
            <person name="Morin E."/>
            <person name="Drula E."/>
            <person name="Courty P.E."/>
            <person name="Kohler A."/>
            <person name="Kuo A."/>
            <person name="LaButti K."/>
            <person name="Pangilinan J."/>
            <person name="Lipzen A."/>
            <person name="Riley R."/>
            <person name="Andreopoulos W."/>
            <person name="He G."/>
            <person name="Johnson J."/>
            <person name="Nolan M."/>
            <person name="Tritt A."/>
            <person name="Barry K.W."/>
            <person name="Grigoriev I.V."/>
            <person name="Nagy L.G."/>
            <person name="Hibbett D."/>
            <person name="Henrissat B."/>
            <person name="Matheny P.B."/>
            <person name="Labbe J."/>
            <person name="Martin F.M."/>
        </authorList>
    </citation>
    <scope>NUCLEOTIDE SEQUENCE</scope>
    <source>
        <strain evidence="1">EC-137</strain>
    </source>
</reference>
<sequence>MPSCSRYPTQTPHANFVKLDYDLEPLDDFSDMENMDPRLRSTRDDDMDMDLSDLDNDECVLETLGSQLARAHKVEDEDDAECPKQHRTFIIGDDFDDYDGDYDDGMDLEHPEDNIAQARDATQRRKNDEMFRALYAYVQPRPLYPPELDARNRDRREKASTQAGARRPVSPDTPSPPMLSGLTKRPCLPRSAPSIGLDVDIKSPPVGRSMSCAGYVGAWRV</sequence>
<keyword evidence="2" id="KW-1185">Reference proteome</keyword>
<dbReference type="EMBL" id="MU273491">
    <property type="protein sequence ID" value="KAI0035036.1"/>
    <property type="molecule type" value="Genomic_DNA"/>
</dbReference>